<organism evidence="2 3">
    <name type="scientific">Austropuccinia psidii MF-1</name>
    <dbReference type="NCBI Taxonomy" id="1389203"/>
    <lineage>
        <taxon>Eukaryota</taxon>
        <taxon>Fungi</taxon>
        <taxon>Dikarya</taxon>
        <taxon>Basidiomycota</taxon>
        <taxon>Pucciniomycotina</taxon>
        <taxon>Pucciniomycetes</taxon>
        <taxon>Pucciniales</taxon>
        <taxon>Sphaerophragmiaceae</taxon>
        <taxon>Austropuccinia</taxon>
    </lineage>
</organism>
<feature type="compositionally biased region" description="Polar residues" evidence="1">
    <location>
        <begin position="27"/>
        <end position="37"/>
    </location>
</feature>
<evidence type="ECO:0000313" key="3">
    <source>
        <dbReference type="Proteomes" id="UP000765509"/>
    </source>
</evidence>
<name>A0A9Q3HJI3_9BASI</name>
<comment type="caution">
    <text evidence="2">The sequence shown here is derived from an EMBL/GenBank/DDBJ whole genome shotgun (WGS) entry which is preliminary data.</text>
</comment>
<sequence>MNSGIDIEPQREVGGDQEVEKQEPGQGPSTEAPSNQIKSEEPNSLPLNLDKAIKENKEWPTFDPKRWDEWIKINLPPSSEYDSFIKKPLK</sequence>
<keyword evidence="3" id="KW-1185">Reference proteome</keyword>
<evidence type="ECO:0000256" key="1">
    <source>
        <dbReference type="SAM" id="MobiDB-lite"/>
    </source>
</evidence>
<proteinExistence type="predicted"/>
<dbReference type="Proteomes" id="UP000765509">
    <property type="component" value="Unassembled WGS sequence"/>
</dbReference>
<dbReference type="AlphaFoldDB" id="A0A9Q3HJI3"/>
<evidence type="ECO:0000313" key="2">
    <source>
        <dbReference type="EMBL" id="MBW0506547.1"/>
    </source>
</evidence>
<protein>
    <submittedName>
        <fullName evidence="2">Uncharacterized protein</fullName>
    </submittedName>
</protein>
<feature type="region of interest" description="Disordered" evidence="1">
    <location>
        <begin position="1"/>
        <end position="49"/>
    </location>
</feature>
<dbReference type="EMBL" id="AVOT02019161">
    <property type="protein sequence ID" value="MBW0506547.1"/>
    <property type="molecule type" value="Genomic_DNA"/>
</dbReference>
<feature type="compositionally biased region" description="Basic and acidic residues" evidence="1">
    <location>
        <begin position="8"/>
        <end position="23"/>
    </location>
</feature>
<gene>
    <name evidence="2" type="ORF">O181_046262</name>
</gene>
<accession>A0A9Q3HJI3</accession>
<reference evidence="2" key="1">
    <citation type="submission" date="2021-03" db="EMBL/GenBank/DDBJ databases">
        <title>Draft genome sequence of rust myrtle Austropuccinia psidii MF-1, a brazilian biotype.</title>
        <authorList>
            <person name="Quecine M.C."/>
            <person name="Pachon D.M.R."/>
            <person name="Bonatelli M.L."/>
            <person name="Correr F.H."/>
            <person name="Franceschini L.M."/>
            <person name="Leite T.F."/>
            <person name="Margarido G.R.A."/>
            <person name="Almeida C.A."/>
            <person name="Ferrarezi J.A."/>
            <person name="Labate C.A."/>
        </authorList>
    </citation>
    <scope>NUCLEOTIDE SEQUENCE</scope>
    <source>
        <strain evidence="2">MF-1</strain>
    </source>
</reference>